<dbReference type="Gene3D" id="1.25.40.10">
    <property type="entry name" value="Tetratricopeptide repeat domain"/>
    <property type="match status" value="1"/>
</dbReference>
<protein>
    <submittedName>
        <fullName evidence="1">Tetratricopeptide repeat protein</fullName>
    </submittedName>
</protein>
<dbReference type="SMART" id="SM00028">
    <property type="entry name" value="TPR"/>
    <property type="match status" value="2"/>
</dbReference>
<dbReference type="InterPro" id="IPR019734">
    <property type="entry name" value="TPR_rpt"/>
</dbReference>
<evidence type="ECO:0000313" key="2">
    <source>
        <dbReference type="Proteomes" id="UP000238701"/>
    </source>
</evidence>
<proteinExistence type="predicted"/>
<evidence type="ECO:0000313" key="1">
    <source>
        <dbReference type="EMBL" id="SPF33488.1"/>
    </source>
</evidence>
<dbReference type="EMBL" id="OMOD01000023">
    <property type="protein sequence ID" value="SPF33488.1"/>
    <property type="molecule type" value="Genomic_DNA"/>
</dbReference>
<dbReference type="Proteomes" id="UP000238701">
    <property type="component" value="Unassembled WGS sequence"/>
</dbReference>
<reference evidence="2" key="1">
    <citation type="submission" date="2018-02" db="EMBL/GenBank/DDBJ databases">
        <authorList>
            <person name="Hausmann B."/>
        </authorList>
    </citation>
    <scope>NUCLEOTIDE SEQUENCE [LARGE SCALE GENOMIC DNA]</scope>
    <source>
        <strain evidence="2">Peat soil MAG SbA1</strain>
    </source>
</reference>
<name>A0A2U3K1I4_9BACT</name>
<dbReference type="OrthoDB" id="104407at2"/>
<organism evidence="1 2">
    <name type="scientific">Candidatus Sulfotelmatobacter kueseliae</name>
    <dbReference type="NCBI Taxonomy" id="2042962"/>
    <lineage>
        <taxon>Bacteria</taxon>
        <taxon>Pseudomonadati</taxon>
        <taxon>Acidobacteriota</taxon>
        <taxon>Terriglobia</taxon>
        <taxon>Terriglobales</taxon>
        <taxon>Candidatus Korobacteraceae</taxon>
        <taxon>Candidatus Sulfotelmatobacter</taxon>
    </lineage>
</organism>
<dbReference type="SUPFAM" id="SSF48452">
    <property type="entry name" value="TPR-like"/>
    <property type="match status" value="1"/>
</dbReference>
<dbReference type="AlphaFoldDB" id="A0A2U3K1I4"/>
<gene>
    <name evidence="1" type="ORF">SBA1_1190010</name>
</gene>
<accession>A0A2U3K1I4</accession>
<sequence>MGLIASICPAETPPNVTLDSSETLFSVLAAINTCGYNAELDSSDPVRAQIRTEVANASQAFDQAKEETLLLCQFYHEHEQPEPSRTLAQYVSLALRLDVPPGFVFKVKDADLPPDAAQVAGIVPILQKFYDVAGLHAIWLRHQVVYSGLAARYRDPLAKVLFDTEIYLRLQSAGYLGHSFTVYLDPMGAPGQTNARNYGPDYYVVISPGSGAALKMDQIRHTYLHYLLDPLAAKYPNSISRLTPLLAGVKKAPMDESFKQDVSLLVTECLIRAIEVRTSGPGKMTDVQRQAAVEQSVKQGYVLTRYFYDALAKFEKGPVGLRNAYSEMIGGIDLGKEQKFVALTKFSTEADPELLRVSRPAATRLLVSAEQRLSAGDSDGARKLAQEALDTKSEDPGRALFILAQVATMNRDLQGARNYFEQALGVAHEPKVVAWSHIYLGRIFDLQEERAAALDHYRAALTAGTQLPEVKAAAERGLQKPYEPPSPRPQ</sequence>
<dbReference type="InterPro" id="IPR011990">
    <property type="entry name" value="TPR-like_helical_dom_sf"/>
</dbReference>